<dbReference type="SUPFAM" id="SSF54909">
    <property type="entry name" value="Dimeric alpha+beta barrel"/>
    <property type="match status" value="1"/>
</dbReference>
<dbReference type="PANTHER" id="PTHR33336:SF3">
    <property type="entry name" value="ABM DOMAIN-CONTAINING PROTEIN"/>
    <property type="match status" value="1"/>
</dbReference>
<keyword evidence="2" id="KW-0503">Monooxygenase</keyword>
<organism evidence="2 3">
    <name type="scientific">Ferrimonas aestuarii</name>
    <dbReference type="NCBI Taxonomy" id="2569539"/>
    <lineage>
        <taxon>Bacteria</taxon>
        <taxon>Pseudomonadati</taxon>
        <taxon>Pseudomonadota</taxon>
        <taxon>Gammaproteobacteria</taxon>
        <taxon>Alteromonadales</taxon>
        <taxon>Ferrimonadaceae</taxon>
        <taxon>Ferrimonas</taxon>
    </lineage>
</organism>
<evidence type="ECO:0000313" key="2">
    <source>
        <dbReference type="EMBL" id="TKB57295.1"/>
    </source>
</evidence>
<name>A0A4U1BTF8_9GAMM</name>
<dbReference type="InterPro" id="IPR011008">
    <property type="entry name" value="Dimeric_a/b-barrel"/>
</dbReference>
<evidence type="ECO:0000313" key="3">
    <source>
        <dbReference type="Proteomes" id="UP000305675"/>
    </source>
</evidence>
<comment type="caution">
    <text evidence="2">The sequence shown here is derived from an EMBL/GenBank/DDBJ whole genome shotgun (WGS) entry which is preliminary data.</text>
</comment>
<dbReference type="PROSITE" id="PS51725">
    <property type="entry name" value="ABM"/>
    <property type="match status" value="1"/>
</dbReference>
<protein>
    <submittedName>
        <fullName evidence="2">Antibiotic biosynthesis monooxygenase</fullName>
    </submittedName>
</protein>
<evidence type="ECO:0000259" key="1">
    <source>
        <dbReference type="PROSITE" id="PS51725"/>
    </source>
</evidence>
<feature type="domain" description="ABM" evidence="1">
    <location>
        <begin position="18"/>
        <end position="106"/>
    </location>
</feature>
<keyword evidence="2" id="KW-0560">Oxidoreductase</keyword>
<accession>A0A4U1BTF8</accession>
<dbReference type="Gene3D" id="3.30.70.100">
    <property type="match status" value="1"/>
</dbReference>
<reference evidence="2 3" key="1">
    <citation type="submission" date="2019-04" db="EMBL/GenBank/DDBJ databases">
        <authorList>
            <person name="Hwang J.C."/>
        </authorList>
    </citation>
    <scope>NUCLEOTIDE SEQUENCE [LARGE SCALE GENOMIC DNA]</scope>
    <source>
        <strain evidence="2 3">IMCC35002</strain>
    </source>
</reference>
<keyword evidence="3" id="KW-1185">Reference proteome</keyword>
<dbReference type="PANTHER" id="PTHR33336">
    <property type="entry name" value="QUINOL MONOOXYGENASE YGIN-RELATED"/>
    <property type="match status" value="1"/>
</dbReference>
<sequence length="119" mass="13777">MAATFLTNSLSCCACSYTRFPVAGKVKPQFKQTFLDHMAELSAIVRQEQGCISYQQNISVDEPLTLFLYEQWQSQALLNAHLASSHMQQHLKQARPWFDWVEMKTFEAQVFDLMESNHE</sequence>
<dbReference type="EMBL" id="SWCJ01000002">
    <property type="protein sequence ID" value="TKB57295.1"/>
    <property type="molecule type" value="Genomic_DNA"/>
</dbReference>
<dbReference type="Pfam" id="PF03992">
    <property type="entry name" value="ABM"/>
    <property type="match status" value="1"/>
</dbReference>
<dbReference type="RefSeq" id="WP_136861941.1">
    <property type="nucleotide sequence ID" value="NZ_SWCJ01000002.1"/>
</dbReference>
<dbReference type="InterPro" id="IPR007138">
    <property type="entry name" value="ABM_dom"/>
</dbReference>
<proteinExistence type="predicted"/>
<dbReference type="GO" id="GO:0004497">
    <property type="term" value="F:monooxygenase activity"/>
    <property type="evidence" value="ECO:0007669"/>
    <property type="project" value="UniProtKB-KW"/>
</dbReference>
<dbReference type="Proteomes" id="UP000305675">
    <property type="component" value="Unassembled WGS sequence"/>
</dbReference>
<dbReference type="OrthoDB" id="7376024at2"/>
<gene>
    <name evidence="2" type="ORF">FCL42_03180</name>
</gene>
<dbReference type="AlphaFoldDB" id="A0A4U1BTF8"/>
<dbReference type="InterPro" id="IPR050744">
    <property type="entry name" value="AI-2_Isomerase_LsrG"/>
</dbReference>